<dbReference type="InterPro" id="IPR016181">
    <property type="entry name" value="Acyl_CoA_acyltransferase"/>
</dbReference>
<organism evidence="2 3">
    <name type="scientific">Roseovarius lutimaris</name>
    <dbReference type="NCBI Taxonomy" id="1005928"/>
    <lineage>
        <taxon>Bacteria</taxon>
        <taxon>Pseudomonadati</taxon>
        <taxon>Pseudomonadota</taxon>
        <taxon>Alphaproteobacteria</taxon>
        <taxon>Rhodobacterales</taxon>
        <taxon>Roseobacteraceae</taxon>
        <taxon>Roseovarius</taxon>
    </lineage>
</organism>
<dbReference type="RefSeq" id="WP_092842003.1">
    <property type="nucleotide sequence ID" value="NZ_FOVP01000028.1"/>
</dbReference>
<dbReference type="InterPro" id="IPR000182">
    <property type="entry name" value="GNAT_dom"/>
</dbReference>
<proteinExistence type="predicted"/>
<gene>
    <name evidence="2" type="ORF">SAMN04487859_1284</name>
</gene>
<name>A0A1I5GBZ3_9RHOB</name>
<dbReference type="SUPFAM" id="SSF55729">
    <property type="entry name" value="Acyl-CoA N-acyltransferases (Nat)"/>
    <property type="match status" value="1"/>
</dbReference>
<evidence type="ECO:0000313" key="3">
    <source>
        <dbReference type="Proteomes" id="UP000198599"/>
    </source>
</evidence>
<dbReference type="STRING" id="1005928.SAMN04487859_1284"/>
<dbReference type="GO" id="GO:0005840">
    <property type="term" value="C:ribosome"/>
    <property type="evidence" value="ECO:0007669"/>
    <property type="project" value="UniProtKB-KW"/>
</dbReference>
<dbReference type="GO" id="GO:0016747">
    <property type="term" value="F:acyltransferase activity, transferring groups other than amino-acyl groups"/>
    <property type="evidence" value="ECO:0007669"/>
    <property type="project" value="InterPro"/>
</dbReference>
<dbReference type="Pfam" id="PF13508">
    <property type="entry name" value="Acetyltransf_7"/>
    <property type="match status" value="1"/>
</dbReference>
<dbReference type="InterPro" id="IPR050276">
    <property type="entry name" value="MshD_Acetyltransferase"/>
</dbReference>
<dbReference type="PROSITE" id="PS51186">
    <property type="entry name" value="GNAT"/>
    <property type="match status" value="1"/>
</dbReference>
<keyword evidence="3" id="KW-1185">Reference proteome</keyword>
<keyword evidence="2" id="KW-0689">Ribosomal protein</keyword>
<keyword evidence="2" id="KW-0687">Ribonucleoprotein</keyword>
<dbReference type="PANTHER" id="PTHR43617">
    <property type="entry name" value="L-AMINO ACID N-ACETYLTRANSFERASE"/>
    <property type="match status" value="1"/>
</dbReference>
<dbReference type="AlphaFoldDB" id="A0A1I5GBZ3"/>
<protein>
    <submittedName>
        <fullName evidence="2">Ribosomal protein S18 acetylase RimI</fullName>
    </submittedName>
</protein>
<dbReference type="CDD" id="cd04301">
    <property type="entry name" value="NAT_SF"/>
    <property type="match status" value="1"/>
</dbReference>
<dbReference type="EMBL" id="FOVP01000028">
    <property type="protein sequence ID" value="SFO33470.1"/>
    <property type="molecule type" value="Genomic_DNA"/>
</dbReference>
<accession>A0A1I5GBZ3</accession>
<reference evidence="3" key="1">
    <citation type="submission" date="2016-10" db="EMBL/GenBank/DDBJ databases">
        <authorList>
            <person name="Varghese N."/>
            <person name="Submissions S."/>
        </authorList>
    </citation>
    <scope>NUCLEOTIDE SEQUENCE [LARGE SCALE GENOMIC DNA]</scope>
    <source>
        <strain evidence="3">DSM 28463</strain>
    </source>
</reference>
<dbReference type="Gene3D" id="3.40.630.30">
    <property type="match status" value="1"/>
</dbReference>
<evidence type="ECO:0000313" key="2">
    <source>
        <dbReference type="EMBL" id="SFO33470.1"/>
    </source>
</evidence>
<sequence length="168" mass="19057">MQANTPLPQVSFRPVKDTDHDFLLGLYASTRAWERKAANWTDADWQDFISRQFKAQDMSYKMSFPGASFTVIQMGDTAIGRLYVERQDDCLRIIEFTLAPAWQRRGIGTDILRALMNEAHGGKVPVRLSVQKNSPAITLYQRHGFVPVGDMNSHIAMEWTPATGPREI</sequence>
<evidence type="ECO:0000259" key="1">
    <source>
        <dbReference type="PROSITE" id="PS51186"/>
    </source>
</evidence>
<dbReference type="Proteomes" id="UP000198599">
    <property type="component" value="Unassembled WGS sequence"/>
</dbReference>
<feature type="domain" description="N-acetyltransferase" evidence="1">
    <location>
        <begin position="10"/>
        <end position="162"/>
    </location>
</feature>
<dbReference type="OrthoDB" id="7585366at2"/>